<sequence length="605" mass="67895">MFFRRSRRRAEPTPAAAPSKLPSTSNSIYDPLPPNIESTRFLRIAPAARDIDPVVCSLVQIPLAERPRFAALSYMWGPETPTETIRVNGRQFEVRKNLAGALRCLRRQMAGMSVGLFWIDALCINQADVEERSRQVRMMGQIYLRAQEVVVWLGAKYQTYVDKLARVPAGQLPSLGFGRGKRQQGTAAAGQREKRMEIEREMVKTLMTDGYWDRLWIIQEVSLNETKRVCFGNLTLSWEDFVQLITRYSGSNAGPLRLDRHLKERDAGSRTLRRLLIDHQQALCQDRKDKIYGLVSLASDGHGFPVDYQKSQMDVWKDTMEFLNSRRLFNAGRETDVIDLGGLVKFLVMDEYTSPRQSLIRPFGARADPQLIIETRPEDTGNGKVFPVKAYILGVINSIGPSTSEVTSNPAKAQQWSATFQSTQPHDLVSAHQENTKLINAIRASGERKLASSCSTQMGLVRWRAYPLNSPTRKGPFSTFFPTRYSEGDEALASKSRTGAPGDAYLYQLSAAPGTKMPRKMGIASGQALPGDLVCWVQGVRRAVVVRMYKGQDRHADNMLQVFGTALVTDDVAGMQEDTVERCRLGGYEQMTLKLDPRTIFTLLS</sequence>
<protein>
    <submittedName>
        <fullName evidence="3">HET domain-containing protein</fullName>
    </submittedName>
</protein>
<reference evidence="3 4" key="1">
    <citation type="journal article" date="2020" name="Phytopathology">
        <title>Genome Sequence Resources of Colletotrichum truncatum, C. plurivorum, C. musicola, and C. sojae: Four Species Pathogenic to Soybean (Glycine max).</title>
        <authorList>
            <person name="Rogerio F."/>
            <person name="Boufleur T.R."/>
            <person name="Ciampi-Guillardi M."/>
            <person name="Sukno S.A."/>
            <person name="Thon M.R."/>
            <person name="Massola Junior N.S."/>
            <person name="Baroncelli R."/>
        </authorList>
    </citation>
    <scope>NUCLEOTIDE SEQUENCE [LARGE SCALE GENOMIC DNA]</scope>
    <source>
        <strain evidence="3 4">LFN0009</strain>
    </source>
</reference>
<dbReference type="InterPro" id="IPR010730">
    <property type="entry name" value="HET"/>
</dbReference>
<comment type="caution">
    <text evidence="3">The sequence shown here is derived from an EMBL/GenBank/DDBJ whole genome shotgun (WGS) entry which is preliminary data.</text>
</comment>
<keyword evidence="4" id="KW-1185">Reference proteome</keyword>
<evidence type="ECO:0000313" key="3">
    <source>
        <dbReference type="EMBL" id="KAF6810658.1"/>
    </source>
</evidence>
<feature type="region of interest" description="Disordered" evidence="1">
    <location>
        <begin position="1"/>
        <end position="30"/>
    </location>
</feature>
<accession>A0A8H6JD10</accession>
<gene>
    <name evidence="3" type="ORF">CSOJ01_06218</name>
</gene>
<proteinExistence type="predicted"/>
<dbReference type="PANTHER" id="PTHR24148:SF64">
    <property type="entry name" value="HETEROKARYON INCOMPATIBILITY DOMAIN-CONTAINING PROTEIN"/>
    <property type="match status" value="1"/>
</dbReference>
<dbReference type="Proteomes" id="UP000652219">
    <property type="component" value="Unassembled WGS sequence"/>
</dbReference>
<dbReference type="EMBL" id="WIGN01000084">
    <property type="protein sequence ID" value="KAF6810658.1"/>
    <property type="molecule type" value="Genomic_DNA"/>
</dbReference>
<name>A0A8H6JD10_9PEZI</name>
<dbReference type="InterPro" id="IPR052895">
    <property type="entry name" value="HetReg/Transcr_Mod"/>
</dbReference>
<dbReference type="PANTHER" id="PTHR24148">
    <property type="entry name" value="ANKYRIN REPEAT DOMAIN-CONTAINING PROTEIN 39 HOMOLOG-RELATED"/>
    <property type="match status" value="1"/>
</dbReference>
<evidence type="ECO:0000256" key="1">
    <source>
        <dbReference type="SAM" id="MobiDB-lite"/>
    </source>
</evidence>
<dbReference type="Pfam" id="PF06985">
    <property type="entry name" value="HET"/>
    <property type="match status" value="1"/>
</dbReference>
<feature type="domain" description="Heterokaryon incompatibility" evidence="2">
    <location>
        <begin position="69"/>
        <end position="220"/>
    </location>
</feature>
<dbReference type="AlphaFoldDB" id="A0A8H6JD10"/>
<evidence type="ECO:0000259" key="2">
    <source>
        <dbReference type="Pfam" id="PF06985"/>
    </source>
</evidence>
<organism evidence="3 4">
    <name type="scientific">Colletotrichum sojae</name>
    <dbReference type="NCBI Taxonomy" id="2175907"/>
    <lineage>
        <taxon>Eukaryota</taxon>
        <taxon>Fungi</taxon>
        <taxon>Dikarya</taxon>
        <taxon>Ascomycota</taxon>
        <taxon>Pezizomycotina</taxon>
        <taxon>Sordariomycetes</taxon>
        <taxon>Hypocreomycetidae</taxon>
        <taxon>Glomerellales</taxon>
        <taxon>Glomerellaceae</taxon>
        <taxon>Colletotrichum</taxon>
        <taxon>Colletotrichum orchidearum species complex</taxon>
    </lineage>
</organism>
<evidence type="ECO:0000313" key="4">
    <source>
        <dbReference type="Proteomes" id="UP000652219"/>
    </source>
</evidence>